<proteinExistence type="predicted"/>
<evidence type="ECO:0008006" key="2">
    <source>
        <dbReference type="Google" id="ProtNLM"/>
    </source>
</evidence>
<dbReference type="InterPro" id="IPR007438">
    <property type="entry name" value="DUF488"/>
</dbReference>
<accession>A0A382RXR6</accession>
<dbReference type="Pfam" id="PF04343">
    <property type="entry name" value="DUF488"/>
    <property type="match status" value="1"/>
</dbReference>
<dbReference type="EMBL" id="UINC01124660">
    <property type="protein sequence ID" value="SVD01965.1"/>
    <property type="molecule type" value="Genomic_DNA"/>
</dbReference>
<dbReference type="AlphaFoldDB" id="A0A382RXR6"/>
<gene>
    <name evidence="1" type="ORF">METZ01_LOCUS354819</name>
</gene>
<dbReference type="PANTHER" id="PTHR39337:SF1">
    <property type="entry name" value="BLR5642 PROTEIN"/>
    <property type="match status" value="1"/>
</dbReference>
<evidence type="ECO:0000313" key="1">
    <source>
        <dbReference type="EMBL" id="SVD01965.1"/>
    </source>
</evidence>
<name>A0A382RXR6_9ZZZZ</name>
<reference evidence="1" key="1">
    <citation type="submission" date="2018-05" db="EMBL/GenBank/DDBJ databases">
        <authorList>
            <person name="Lanie J.A."/>
            <person name="Ng W.-L."/>
            <person name="Kazmierczak K.M."/>
            <person name="Andrzejewski T.M."/>
            <person name="Davidsen T.M."/>
            <person name="Wayne K.J."/>
            <person name="Tettelin H."/>
            <person name="Glass J.I."/>
            <person name="Rusch D."/>
            <person name="Podicherti R."/>
            <person name="Tsui H.-C.T."/>
            <person name="Winkler M.E."/>
        </authorList>
    </citation>
    <scope>NUCLEOTIDE SEQUENCE</scope>
</reference>
<protein>
    <recommendedName>
        <fullName evidence="2">DUF488 domain-containing protein</fullName>
    </recommendedName>
</protein>
<organism evidence="1">
    <name type="scientific">marine metagenome</name>
    <dbReference type="NCBI Taxonomy" id="408172"/>
    <lineage>
        <taxon>unclassified sequences</taxon>
        <taxon>metagenomes</taxon>
        <taxon>ecological metagenomes</taxon>
    </lineage>
</organism>
<dbReference type="PANTHER" id="PTHR39337">
    <property type="entry name" value="BLR5642 PROTEIN"/>
    <property type="match status" value="1"/>
</dbReference>
<sequence length="199" mass="23206">MNYLYTIGYSCFTVDEFCEALKKNEITALVDVRSQPFSKYKPEFNKDNLTLVLKNSGIKYVFLGKELGARTDAPECKINGKVSYYKLAEHKDFKDGLQRVRNGMEKFQIAIMCAEKDPITCHRTILISRNIKSENLLIKHILENGELEEHSESEIRLLKLCKLEQEDLFKTYEDRLKEAYEVQGNKIAYAEEIESEEWN</sequence>